<dbReference type="InterPro" id="IPR012677">
    <property type="entry name" value="Nucleotide-bd_a/b_plait_sf"/>
</dbReference>
<keyword evidence="1 2" id="KW-0694">RNA-binding</keyword>
<dbReference type="InterPro" id="IPR034203">
    <property type="entry name" value="RBM45_RRM1"/>
</dbReference>
<organism evidence="5 6">
    <name type="scientific">Caligus rogercresseyi</name>
    <name type="common">Sea louse</name>
    <dbReference type="NCBI Taxonomy" id="217165"/>
    <lineage>
        <taxon>Eukaryota</taxon>
        <taxon>Metazoa</taxon>
        <taxon>Ecdysozoa</taxon>
        <taxon>Arthropoda</taxon>
        <taxon>Crustacea</taxon>
        <taxon>Multicrustacea</taxon>
        <taxon>Hexanauplia</taxon>
        <taxon>Copepoda</taxon>
        <taxon>Siphonostomatoida</taxon>
        <taxon>Caligidae</taxon>
        <taxon>Caligus</taxon>
    </lineage>
</organism>
<dbReference type="Gene3D" id="3.30.70.330">
    <property type="match status" value="3"/>
</dbReference>
<feature type="compositionally biased region" description="Low complexity" evidence="3">
    <location>
        <begin position="344"/>
        <end position="375"/>
    </location>
</feature>
<gene>
    <name evidence="5" type="ORF">FKW44_013577</name>
</gene>
<dbReference type="Pfam" id="PF00076">
    <property type="entry name" value="RRM_1"/>
    <property type="match status" value="2"/>
</dbReference>
<feature type="domain" description="RRM" evidence="4">
    <location>
        <begin position="149"/>
        <end position="204"/>
    </location>
</feature>
<accession>A0A7T8JYC8</accession>
<feature type="region of interest" description="Disordered" evidence="3">
    <location>
        <begin position="520"/>
        <end position="552"/>
    </location>
</feature>
<reference evidence="6" key="1">
    <citation type="submission" date="2021-01" db="EMBL/GenBank/DDBJ databases">
        <title>Caligus Genome Assembly.</title>
        <authorList>
            <person name="Gallardo-Escarate C."/>
        </authorList>
    </citation>
    <scope>NUCLEOTIDE SEQUENCE [LARGE SCALE GENOMIC DNA]</scope>
</reference>
<dbReference type="InterPro" id="IPR000504">
    <property type="entry name" value="RRM_dom"/>
</dbReference>
<dbReference type="Proteomes" id="UP000595437">
    <property type="component" value="Chromosome 9"/>
</dbReference>
<dbReference type="SMART" id="SM00360">
    <property type="entry name" value="RRM"/>
    <property type="match status" value="4"/>
</dbReference>
<evidence type="ECO:0000256" key="1">
    <source>
        <dbReference type="ARBA" id="ARBA00022884"/>
    </source>
</evidence>
<dbReference type="InterPro" id="IPR035979">
    <property type="entry name" value="RBD_domain_sf"/>
</dbReference>
<sequence>MLNARKRSYDRSDDHSDRRYSGSGGNMNNSSSNSNSHTNNKMEDPPNSRLFIVCGKNISEDQFREAFLPFGRIEEIWMVRDKLSGEPKGVTYIKFSKTSEAALAMEEMNGKVIGGSPRPLKVLIAHSREQGSKREMNEEERLLRLFLVVPKSMSESELKDIFSTYGDIDYASLVRDRSTRESKGYGYVKYHRMSHAAKAFEECDRSFKPVFAEPRPQKGHLGSTSSPSSSSLGEESRSARVGGGGGGCDLLSYMDTSLSNPENLCRLSVIASPTINQDQLWKLFDLIPGLDYCDSRKSRHFSVVYNNPQSATYAKEKLHGFEYPPGHRMVVKFEGKAVFNHNNNNHASNSFGSNRTPSGSNSSLNCGNVGNNNGTNNGGSNSGPNIQNDLAHLTETIANATALLQAAGYSSAHTPSPSSSSETYDPSYCSVKLPPPQPLAAIDSYVEERLFLVCSPTPPQLYALKDVFGRFGNLIDVYMLSGKTCGYAKYAAKASAMAAMAALHGQGICGSRLKVVQADPQKDLSASENNLKRKRAKILPHSASPEQASGTD</sequence>
<feature type="compositionally biased region" description="Low complexity" evidence="3">
    <location>
        <begin position="221"/>
        <end position="233"/>
    </location>
</feature>
<evidence type="ECO:0000313" key="5">
    <source>
        <dbReference type="EMBL" id="QQP39762.1"/>
    </source>
</evidence>
<feature type="domain" description="RRM" evidence="4">
    <location>
        <begin position="48"/>
        <end position="127"/>
    </location>
</feature>
<feature type="compositionally biased region" description="Basic and acidic residues" evidence="3">
    <location>
        <begin position="7"/>
        <end position="20"/>
    </location>
</feature>
<dbReference type="InterPro" id="IPR034207">
    <property type="entry name" value="RBM45_RRM3"/>
</dbReference>
<proteinExistence type="predicted"/>
<feature type="compositionally biased region" description="Low complexity" evidence="3">
    <location>
        <begin position="26"/>
        <end position="39"/>
    </location>
</feature>
<dbReference type="OrthoDB" id="78437at2759"/>
<dbReference type="PROSITE" id="PS50102">
    <property type="entry name" value="RRM"/>
    <property type="match status" value="3"/>
</dbReference>
<dbReference type="SUPFAM" id="SSF54928">
    <property type="entry name" value="RNA-binding domain, RBD"/>
    <property type="match status" value="3"/>
</dbReference>
<dbReference type="InterPro" id="IPR052462">
    <property type="entry name" value="SLIRP/GR-RBP-like"/>
</dbReference>
<dbReference type="GO" id="GO:0003723">
    <property type="term" value="F:RNA binding"/>
    <property type="evidence" value="ECO:0007669"/>
    <property type="project" value="UniProtKB-UniRule"/>
</dbReference>
<feature type="region of interest" description="Disordered" evidence="3">
    <location>
        <begin position="212"/>
        <end position="243"/>
    </location>
</feature>
<dbReference type="CDD" id="cd12368">
    <property type="entry name" value="RRM3_RBM45"/>
    <property type="match status" value="1"/>
</dbReference>
<feature type="region of interest" description="Disordered" evidence="3">
    <location>
        <begin position="344"/>
        <end position="388"/>
    </location>
</feature>
<dbReference type="CDD" id="cd12366">
    <property type="entry name" value="RRM1_RBM45"/>
    <property type="match status" value="1"/>
</dbReference>
<evidence type="ECO:0000313" key="6">
    <source>
        <dbReference type="Proteomes" id="UP000595437"/>
    </source>
</evidence>
<evidence type="ECO:0000256" key="2">
    <source>
        <dbReference type="PROSITE-ProRule" id="PRU00176"/>
    </source>
</evidence>
<protein>
    <submittedName>
        <fullName evidence="5">RNAbinding protein 45like</fullName>
    </submittedName>
</protein>
<evidence type="ECO:0000259" key="4">
    <source>
        <dbReference type="PROSITE" id="PS50102"/>
    </source>
</evidence>
<dbReference type="AlphaFoldDB" id="A0A7T8JYC8"/>
<keyword evidence="6" id="KW-1185">Reference proteome</keyword>
<dbReference type="PANTHER" id="PTHR48027">
    <property type="entry name" value="HETEROGENEOUS NUCLEAR RIBONUCLEOPROTEIN 87F-RELATED"/>
    <property type="match status" value="1"/>
</dbReference>
<evidence type="ECO:0000256" key="3">
    <source>
        <dbReference type="SAM" id="MobiDB-lite"/>
    </source>
</evidence>
<feature type="domain" description="RRM" evidence="4">
    <location>
        <begin position="448"/>
        <end position="520"/>
    </location>
</feature>
<feature type="region of interest" description="Disordered" evidence="3">
    <location>
        <begin position="1"/>
        <end position="47"/>
    </location>
</feature>
<dbReference type="EMBL" id="CP045898">
    <property type="protein sequence ID" value="QQP39762.1"/>
    <property type="molecule type" value="Genomic_DNA"/>
</dbReference>
<name>A0A7T8JYC8_CALRO</name>